<organism evidence="1 2">
    <name type="scientific">Sphingobium lactosutens DS20</name>
    <dbReference type="NCBI Taxonomy" id="1331060"/>
    <lineage>
        <taxon>Bacteria</taxon>
        <taxon>Pseudomonadati</taxon>
        <taxon>Pseudomonadota</taxon>
        <taxon>Alphaproteobacteria</taxon>
        <taxon>Sphingomonadales</taxon>
        <taxon>Sphingomonadaceae</taxon>
        <taxon>Sphingobium</taxon>
    </lineage>
</organism>
<dbReference type="eggNOG" id="ENOG502ZBY6">
    <property type="taxonomic scope" value="Bacteria"/>
</dbReference>
<dbReference type="Pfam" id="PF20346">
    <property type="entry name" value="DUF6641"/>
    <property type="match status" value="1"/>
</dbReference>
<gene>
    <name evidence="1" type="ORF">RLDS_21325</name>
</gene>
<keyword evidence="2" id="KW-1185">Reference proteome</keyword>
<dbReference type="OrthoDB" id="7358761at2"/>
<reference evidence="1 2" key="1">
    <citation type="journal article" date="2013" name="Genome Announc.">
        <title>Draft Genome Sequence of Sphingobium lactosutens Strain DS20T, Isolated from a Hexachlorocyclohexane Dumpsite.</title>
        <authorList>
            <person name="Kumar R."/>
            <person name="Dwivedi V."/>
            <person name="Negi V."/>
            <person name="Khurana J.P."/>
            <person name="Lal R."/>
        </authorList>
    </citation>
    <scope>NUCLEOTIDE SEQUENCE [LARGE SCALE GENOMIC DNA]</scope>
    <source>
        <strain evidence="1 2">DS20</strain>
    </source>
</reference>
<dbReference type="AlphaFoldDB" id="T0IIW9"/>
<proteinExistence type="predicted"/>
<dbReference type="RefSeq" id="WP_021227739.1">
    <property type="nucleotide sequence ID" value="NZ_ATDP01000106.1"/>
</dbReference>
<evidence type="ECO:0000313" key="1">
    <source>
        <dbReference type="EMBL" id="EQB11675.1"/>
    </source>
</evidence>
<dbReference type="PATRIC" id="fig|1331060.3.peg.4124"/>
<dbReference type="EMBL" id="ATDP01000106">
    <property type="protein sequence ID" value="EQB11675.1"/>
    <property type="molecule type" value="Genomic_DNA"/>
</dbReference>
<dbReference type="Proteomes" id="UP000015531">
    <property type="component" value="Unassembled WGS sequence"/>
</dbReference>
<evidence type="ECO:0000313" key="2">
    <source>
        <dbReference type="Proteomes" id="UP000015531"/>
    </source>
</evidence>
<accession>T0IIW9</accession>
<name>T0IIW9_9SPHN</name>
<dbReference type="InterPro" id="IPR046581">
    <property type="entry name" value="DUF6641"/>
</dbReference>
<comment type="caution">
    <text evidence="1">The sequence shown here is derived from an EMBL/GenBank/DDBJ whole genome shotgun (WGS) entry which is preliminary data.</text>
</comment>
<protein>
    <submittedName>
        <fullName evidence="1">Uncharacterized protein</fullName>
    </submittedName>
</protein>
<sequence>MSLLSSLNLVQSNAADMRTRGISTMRQKLIDRISDQIALVEAMASGQAFQRVKFRRVRDEASDEVTETPVRTRVRPWWLQDKDGTILVWIKYGNQTLELAKGKTAIRVKTMQELTKTFETVREAVRAGEFDTHITNAVGTFKARFGK</sequence>